<dbReference type="STRING" id="255247.ABE41_019835"/>
<dbReference type="InterPro" id="IPR000086">
    <property type="entry name" value="NUDIX_hydrolase_dom"/>
</dbReference>
<sequence length="155" mass="17584">MAYYEDLRKHVGSAPLILPGSVVIIVNEQEEILLQHRRDGGWGLPGGLMELGESFEETAIREVKEETGLDIDGLTQLHVYSGADHYLKVPNGDELYCVTAVYTATDVKGNILIDEDESYEFRYFPAERLPDGILKSAQRYINDYLGQKEKNRAYR</sequence>
<dbReference type="PROSITE" id="PS51462">
    <property type="entry name" value="NUDIX"/>
    <property type="match status" value="1"/>
</dbReference>
<dbReference type="CDD" id="cd04677">
    <property type="entry name" value="NUDIX_Hydrolase"/>
    <property type="match status" value="1"/>
</dbReference>
<dbReference type="PANTHER" id="PTHR43046:SF2">
    <property type="entry name" value="8-OXO-DGTP DIPHOSPHATASE-RELATED"/>
    <property type="match status" value="1"/>
</dbReference>
<evidence type="ECO:0000313" key="5">
    <source>
        <dbReference type="EMBL" id="ANX14271.1"/>
    </source>
</evidence>
<comment type="cofactor">
    <cofactor evidence="1">
        <name>Mg(2+)</name>
        <dbReference type="ChEBI" id="CHEBI:18420"/>
    </cofactor>
</comment>
<keyword evidence="2 3" id="KW-0378">Hydrolase</keyword>
<evidence type="ECO:0000259" key="4">
    <source>
        <dbReference type="PROSITE" id="PS51462"/>
    </source>
</evidence>
<dbReference type="InterPro" id="IPR015797">
    <property type="entry name" value="NUDIX_hydrolase-like_dom_sf"/>
</dbReference>
<dbReference type="Proteomes" id="UP000077412">
    <property type="component" value="Chromosome"/>
</dbReference>
<dbReference type="PROSITE" id="PS00893">
    <property type="entry name" value="NUDIX_BOX"/>
    <property type="match status" value="1"/>
</dbReference>
<name>A0A1B1ZA64_9BACL</name>
<dbReference type="InterPro" id="IPR020476">
    <property type="entry name" value="Nudix_hydrolase"/>
</dbReference>
<dbReference type="AlphaFoldDB" id="A0A1B1ZA64"/>
<keyword evidence="6" id="KW-1185">Reference proteome</keyword>
<dbReference type="PRINTS" id="PR00502">
    <property type="entry name" value="NUDIXFAMILY"/>
</dbReference>
<protein>
    <submittedName>
        <fullName evidence="5">DNA mismatch repair protein MutT</fullName>
    </submittedName>
</protein>
<comment type="similarity">
    <text evidence="3">Belongs to the Nudix hydrolase family.</text>
</comment>
<evidence type="ECO:0000256" key="1">
    <source>
        <dbReference type="ARBA" id="ARBA00001946"/>
    </source>
</evidence>
<gene>
    <name evidence="5" type="ORF">ABE41_019835</name>
</gene>
<evidence type="ECO:0000313" key="6">
    <source>
        <dbReference type="Proteomes" id="UP000077412"/>
    </source>
</evidence>
<dbReference type="Pfam" id="PF00293">
    <property type="entry name" value="NUDIX"/>
    <property type="match status" value="1"/>
</dbReference>
<dbReference type="EMBL" id="CP016761">
    <property type="protein sequence ID" value="ANX14271.1"/>
    <property type="molecule type" value="Genomic_DNA"/>
</dbReference>
<dbReference type="InterPro" id="IPR020084">
    <property type="entry name" value="NUDIX_hydrolase_CS"/>
</dbReference>
<dbReference type="KEGG" id="far:ABE41_019835"/>
<feature type="domain" description="Nudix hydrolase" evidence="4">
    <location>
        <begin position="15"/>
        <end position="147"/>
    </location>
</feature>
<proteinExistence type="inferred from homology"/>
<evidence type="ECO:0000256" key="2">
    <source>
        <dbReference type="ARBA" id="ARBA00022801"/>
    </source>
</evidence>
<dbReference type="SUPFAM" id="SSF55811">
    <property type="entry name" value="Nudix"/>
    <property type="match status" value="1"/>
</dbReference>
<dbReference type="RefSeq" id="WP_066294202.1">
    <property type="nucleotide sequence ID" value="NZ_CP016761.1"/>
</dbReference>
<dbReference type="Gene3D" id="3.90.79.10">
    <property type="entry name" value="Nucleoside Triphosphate Pyrophosphohydrolase"/>
    <property type="match status" value="1"/>
</dbReference>
<dbReference type="PANTHER" id="PTHR43046">
    <property type="entry name" value="GDP-MANNOSE MANNOSYL HYDROLASE"/>
    <property type="match status" value="1"/>
</dbReference>
<reference evidence="5 6" key="1">
    <citation type="submission" date="2016-08" db="EMBL/GenBank/DDBJ databases">
        <title>Complete genome sequence of Fictibacillus arsenicus G25-54, a strain with toxicity to nematodes and a potential arsenic-resistance activity.</title>
        <authorList>
            <person name="Zheng Z."/>
        </authorList>
    </citation>
    <scope>NUCLEOTIDE SEQUENCE [LARGE SCALE GENOMIC DNA]</scope>
    <source>
        <strain evidence="5 6">G25-54</strain>
    </source>
</reference>
<dbReference type="GO" id="GO:0016787">
    <property type="term" value="F:hydrolase activity"/>
    <property type="evidence" value="ECO:0007669"/>
    <property type="project" value="UniProtKB-KW"/>
</dbReference>
<organism evidence="5 6">
    <name type="scientific">Fictibacillus arsenicus</name>
    <dbReference type="NCBI Taxonomy" id="255247"/>
    <lineage>
        <taxon>Bacteria</taxon>
        <taxon>Bacillati</taxon>
        <taxon>Bacillota</taxon>
        <taxon>Bacilli</taxon>
        <taxon>Bacillales</taxon>
        <taxon>Fictibacillaceae</taxon>
        <taxon>Fictibacillus</taxon>
    </lineage>
</organism>
<dbReference type="OrthoDB" id="9787476at2"/>
<accession>A0A1B1ZA64</accession>
<evidence type="ECO:0000256" key="3">
    <source>
        <dbReference type="RuleBase" id="RU003476"/>
    </source>
</evidence>